<comment type="caution">
    <text evidence="3">The sequence shown here is derived from an EMBL/GenBank/DDBJ whole genome shotgun (WGS) entry which is preliminary data.</text>
</comment>
<feature type="region of interest" description="Disordered" evidence="1">
    <location>
        <begin position="32"/>
        <end position="162"/>
    </location>
</feature>
<dbReference type="Proteomes" id="UP000283128">
    <property type="component" value="Unassembled WGS sequence"/>
</dbReference>
<organism evidence="3 4">
    <name type="scientific">Streptomyces antnestii</name>
    <dbReference type="NCBI Taxonomy" id="2494256"/>
    <lineage>
        <taxon>Bacteria</taxon>
        <taxon>Bacillati</taxon>
        <taxon>Actinomycetota</taxon>
        <taxon>Actinomycetes</taxon>
        <taxon>Kitasatosporales</taxon>
        <taxon>Streptomycetaceae</taxon>
        <taxon>Streptomyces</taxon>
    </lineage>
</organism>
<evidence type="ECO:0000313" key="4">
    <source>
        <dbReference type="Proteomes" id="UP000283128"/>
    </source>
</evidence>
<gene>
    <name evidence="3" type="ORF">EOT10_17725</name>
</gene>
<dbReference type="PROSITE" id="PS51257">
    <property type="entry name" value="PROKAR_LIPOPROTEIN"/>
    <property type="match status" value="1"/>
</dbReference>
<accession>A0A3S2VHR6</accession>
<evidence type="ECO:0000256" key="2">
    <source>
        <dbReference type="SAM" id="SignalP"/>
    </source>
</evidence>
<dbReference type="AlphaFoldDB" id="A0A3S2VHR6"/>
<proteinExistence type="predicted"/>
<reference evidence="3 4" key="1">
    <citation type="submission" date="2019-01" db="EMBL/GenBank/DDBJ databases">
        <title>Genome sequences of Streptomyces and Rhizobium isolates collected from root and soil.</title>
        <authorList>
            <person name="Chhettri S."/>
            <person name="Sevigny J.L."/>
            <person name="Sen A."/>
            <person name="Ennis N."/>
            <person name="Tisa L."/>
        </authorList>
    </citation>
    <scope>NUCLEOTIDE SEQUENCE [LARGE SCALE GENOMIC DNA]</scope>
    <source>
        <strain evidence="3 4">San01</strain>
    </source>
</reference>
<keyword evidence="2" id="KW-0732">Signal</keyword>
<keyword evidence="4" id="KW-1185">Reference proteome</keyword>
<feature type="chain" id="PRO_5018738155" description="Lipoprotein" evidence="2">
    <location>
        <begin position="22"/>
        <end position="162"/>
    </location>
</feature>
<evidence type="ECO:0000256" key="1">
    <source>
        <dbReference type="SAM" id="MobiDB-lite"/>
    </source>
</evidence>
<evidence type="ECO:0008006" key="5">
    <source>
        <dbReference type="Google" id="ProtNLM"/>
    </source>
</evidence>
<dbReference type="EMBL" id="RZYA01000007">
    <property type="protein sequence ID" value="RVU23895.1"/>
    <property type="molecule type" value="Genomic_DNA"/>
</dbReference>
<feature type="signal peptide" evidence="2">
    <location>
        <begin position="1"/>
        <end position="21"/>
    </location>
</feature>
<feature type="compositionally biased region" description="Low complexity" evidence="1">
    <location>
        <begin position="104"/>
        <end position="115"/>
    </location>
</feature>
<feature type="compositionally biased region" description="Pro residues" evidence="1">
    <location>
        <begin position="74"/>
        <end position="97"/>
    </location>
</feature>
<sequence>MARVHRSTTSAALLLTMAATAAAVAGCVSVRQPEPPALSPAAPALPAAPRPDGRAEPEVVQAPVREALDRMGRTPPPRSSAPPAPEPSRPPHHPPPPPRHEAPARSGAGHAARPAAPEPRRPRTAPPAAPGAPGDVCALGHQYGKWNPDSPEARICRETYGR</sequence>
<name>A0A3S2VHR6_9ACTN</name>
<feature type="compositionally biased region" description="Basic and acidic residues" evidence="1">
    <location>
        <begin position="151"/>
        <end position="162"/>
    </location>
</feature>
<protein>
    <recommendedName>
        <fullName evidence="5">Lipoprotein</fullName>
    </recommendedName>
</protein>
<evidence type="ECO:0000313" key="3">
    <source>
        <dbReference type="EMBL" id="RVU23895.1"/>
    </source>
</evidence>